<evidence type="ECO:0000313" key="4">
    <source>
        <dbReference type="Proteomes" id="UP000570166"/>
    </source>
</evidence>
<accession>A0A838LAM2</accession>
<dbReference type="GO" id="GO:0008168">
    <property type="term" value="F:methyltransferase activity"/>
    <property type="evidence" value="ECO:0007669"/>
    <property type="project" value="UniProtKB-KW"/>
</dbReference>
<protein>
    <submittedName>
        <fullName evidence="3">Class I SAM-dependent methyltransferase</fullName>
    </submittedName>
</protein>
<organism evidence="3 4">
    <name type="scientific">Sphingomonas chungangi</name>
    <dbReference type="NCBI Taxonomy" id="2683589"/>
    <lineage>
        <taxon>Bacteria</taxon>
        <taxon>Pseudomonadati</taxon>
        <taxon>Pseudomonadota</taxon>
        <taxon>Alphaproteobacteria</taxon>
        <taxon>Sphingomonadales</taxon>
        <taxon>Sphingomonadaceae</taxon>
        <taxon>Sphingomonas</taxon>
    </lineage>
</organism>
<dbReference type="EMBL" id="JACEIB010000027">
    <property type="protein sequence ID" value="MBA2936077.1"/>
    <property type="molecule type" value="Genomic_DNA"/>
</dbReference>
<proteinExistence type="predicted"/>
<keyword evidence="3" id="KW-0489">Methyltransferase</keyword>
<feature type="compositionally biased region" description="Polar residues" evidence="1">
    <location>
        <begin position="311"/>
        <end position="324"/>
    </location>
</feature>
<evidence type="ECO:0000256" key="1">
    <source>
        <dbReference type="SAM" id="MobiDB-lite"/>
    </source>
</evidence>
<dbReference type="RefSeq" id="WP_181638917.1">
    <property type="nucleotide sequence ID" value="NZ_JACEIB010000027.1"/>
</dbReference>
<feature type="region of interest" description="Disordered" evidence="1">
    <location>
        <begin position="249"/>
        <end position="269"/>
    </location>
</feature>
<dbReference type="AlphaFoldDB" id="A0A838LAM2"/>
<keyword evidence="2" id="KW-0732">Signal</keyword>
<feature type="region of interest" description="Disordered" evidence="1">
    <location>
        <begin position="285"/>
        <end position="336"/>
    </location>
</feature>
<gene>
    <name evidence="3" type="ORF">HZF05_18500</name>
</gene>
<feature type="compositionally biased region" description="Basic and acidic residues" evidence="1">
    <location>
        <begin position="251"/>
        <end position="260"/>
    </location>
</feature>
<name>A0A838LAM2_9SPHN</name>
<dbReference type="Gene3D" id="3.40.50.150">
    <property type="entry name" value="Vaccinia Virus protein VP39"/>
    <property type="match status" value="1"/>
</dbReference>
<keyword evidence="3" id="KW-0808">Transferase</keyword>
<feature type="signal peptide" evidence="2">
    <location>
        <begin position="1"/>
        <end position="22"/>
    </location>
</feature>
<sequence>MPVRRVLLAVSLLALTSAPLSAKPAPKAIAKSAVKPAAKKGVTAPTRPQMMVDPGLRQVIEDPHRKPENVARDKYRHPAQTLTFFGLQPGMTVIEMIPGKGWYSEILIPYLTDQGHYVAAVEPGDMDDFKAFLATDADRYGKAQTVPFNIGQASSFVPDGTADMILTFRNIHNLLGSPDQPGDGNAPQAFADWFRALKPGGVLGIEEHRLPETMDTAREKTSGYVKLSTVIRLATAAGFQWVGTSNVNANPKDDHDHPDGVWDLPPTYKAGDKDKAKYAAIGESDRMTLKFVKPDPNAPAADAPPAEQVTPGDQPTTPRLSTDPSALGDQPQGKPQ</sequence>
<dbReference type="InterPro" id="IPR029063">
    <property type="entry name" value="SAM-dependent_MTases_sf"/>
</dbReference>
<dbReference type="Proteomes" id="UP000570166">
    <property type="component" value="Unassembled WGS sequence"/>
</dbReference>
<evidence type="ECO:0000256" key="2">
    <source>
        <dbReference type="SAM" id="SignalP"/>
    </source>
</evidence>
<keyword evidence="4" id="KW-1185">Reference proteome</keyword>
<feature type="compositionally biased region" description="Low complexity" evidence="1">
    <location>
        <begin position="294"/>
        <end position="306"/>
    </location>
</feature>
<feature type="chain" id="PRO_5032854880" evidence="2">
    <location>
        <begin position="23"/>
        <end position="336"/>
    </location>
</feature>
<evidence type="ECO:0000313" key="3">
    <source>
        <dbReference type="EMBL" id="MBA2936077.1"/>
    </source>
</evidence>
<comment type="caution">
    <text evidence="3">The sequence shown here is derived from an EMBL/GenBank/DDBJ whole genome shotgun (WGS) entry which is preliminary data.</text>
</comment>
<dbReference type="SUPFAM" id="SSF53335">
    <property type="entry name" value="S-adenosyl-L-methionine-dependent methyltransferases"/>
    <property type="match status" value="1"/>
</dbReference>
<dbReference type="GO" id="GO:0032259">
    <property type="term" value="P:methylation"/>
    <property type="evidence" value="ECO:0007669"/>
    <property type="project" value="UniProtKB-KW"/>
</dbReference>
<reference evidence="3 4" key="1">
    <citation type="submission" date="2020-07" db="EMBL/GenBank/DDBJ databases">
        <authorList>
            <person name="Sun Q."/>
        </authorList>
    </citation>
    <scope>NUCLEOTIDE SEQUENCE [LARGE SCALE GENOMIC DNA]</scope>
    <source>
        <strain evidence="3 4">CGMCC 1.13654</strain>
    </source>
</reference>